<dbReference type="EMBL" id="JX649870">
    <property type="protein sequence ID" value="AGC71375.1"/>
    <property type="molecule type" value="Genomic_DNA"/>
</dbReference>
<sequence length="47" mass="5316">MKKRDRSETAANAERLMSVTVMMPYESETAANATVRYCRMALATVLF</sequence>
<protein>
    <submittedName>
        <fullName evidence="1">Uncharacterized protein</fullName>
    </submittedName>
</protein>
<dbReference type="AlphaFoldDB" id="L7VZ41"/>
<proteinExistence type="predicted"/>
<accession>L7VZ41</accession>
<name>L7VZ41_9BACT</name>
<reference evidence="1" key="1">
    <citation type="submission" date="2012-09" db="EMBL/GenBank/DDBJ databases">
        <title>Metagenomic Characterization of a Microbial Community in Wastewater Detects High Levels of Antibiotic Resistance.</title>
        <authorList>
            <person name="Abrams M."/>
            <person name="Caldwell A."/>
            <person name="Vandaei E."/>
            <person name="Lee W."/>
            <person name="Perrott J."/>
            <person name="Khan S.Y."/>
            <person name="Ta J."/>
            <person name="Romero D."/>
            <person name="Nguyen V."/>
            <person name="Pourmand N."/>
            <person name="Ouverney C.C."/>
        </authorList>
    </citation>
    <scope>NUCLEOTIDE SEQUENCE</scope>
</reference>
<evidence type="ECO:0000313" key="1">
    <source>
        <dbReference type="EMBL" id="AGC71375.1"/>
    </source>
</evidence>
<organism evidence="1">
    <name type="scientific">uncultured bacterium A1Q1_fos_1815</name>
    <dbReference type="NCBI Taxonomy" id="1256553"/>
    <lineage>
        <taxon>Bacteria</taxon>
        <taxon>environmental samples</taxon>
    </lineage>
</organism>